<accession>H8KXF8</accession>
<dbReference type="eggNOG" id="COG1216">
    <property type="taxonomic scope" value="Bacteria"/>
</dbReference>
<dbReference type="RefSeq" id="WP_014681710.1">
    <property type="nucleotide sequence ID" value="NC_017770.1"/>
</dbReference>
<keyword evidence="2" id="KW-0808">Transferase</keyword>
<evidence type="ECO:0000313" key="2">
    <source>
        <dbReference type="EMBL" id="AFD08487.1"/>
    </source>
</evidence>
<evidence type="ECO:0000259" key="1">
    <source>
        <dbReference type="Pfam" id="PF00535"/>
    </source>
</evidence>
<feature type="domain" description="Glycosyltransferase 2-like" evidence="1">
    <location>
        <begin position="7"/>
        <end position="167"/>
    </location>
</feature>
<dbReference type="HOGENOM" id="CLU_025996_2_0_10"/>
<dbReference type="SUPFAM" id="SSF53448">
    <property type="entry name" value="Nucleotide-diphospho-sugar transferases"/>
    <property type="match status" value="1"/>
</dbReference>
<dbReference type="Pfam" id="PF00535">
    <property type="entry name" value="Glycos_transf_2"/>
    <property type="match status" value="1"/>
</dbReference>
<dbReference type="STRING" id="929556.Solca_3482"/>
<evidence type="ECO:0000313" key="3">
    <source>
        <dbReference type="Proteomes" id="UP000007590"/>
    </source>
</evidence>
<dbReference type="Proteomes" id="UP000007590">
    <property type="component" value="Chromosome"/>
</dbReference>
<dbReference type="InterPro" id="IPR029044">
    <property type="entry name" value="Nucleotide-diphossugar_trans"/>
</dbReference>
<proteinExistence type="predicted"/>
<dbReference type="EMBL" id="CP003349">
    <property type="protein sequence ID" value="AFD08487.1"/>
    <property type="molecule type" value="Genomic_DNA"/>
</dbReference>
<dbReference type="PANTHER" id="PTHR22916">
    <property type="entry name" value="GLYCOSYLTRANSFERASE"/>
    <property type="match status" value="1"/>
</dbReference>
<dbReference type="OrthoDB" id="9802649at2"/>
<sequence length="314" mass="36822">MNYPLISIALCSYNGEKYISKQLTSIINQTYKNLEIIIVDDCSNDQTVSIIKAFLSSDPRIKLFVNEKNIGFNKNFEQAINLCTGDFIAISDQDDIWLPNKIETLINSLGDKGMVFSNSLFIDENDISLNTLLIDQDRKKETYETYRNILLSNFVTGHTILFRKEMLAYFLPFPPNIFYDWWMGFVMLYENQLVYCPMVLTNYRIHKSSVMNKETVKIQESRKNKYRIETTTIFNQLNSFKEYKGLSVKDQAFLNRLTEAFRKKMTGYYSATLFRIILKNFSDLFPLHISSRLKKVLFLQRYCRGLKLTDIVSH</sequence>
<organism evidence="2 3">
    <name type="scientific">Solitalea canadensis (strain ATCC 29591 / DSM 3403 / JCM 21819 / LMG 8368 / NBRC 15130 / NCIMB 12057 / USAM 9D)</name>
    <name type="common">Flexibacter canadensis</name>
    <dbReference type="NCBI Taxonomy" id="929556"/>
    <lineage>
        <taxon>Bacteria</taxon>
        <taxon>Pseudomonadati</taxon>
        <taxon>Bacteroidota</taxon>
        <taxon>Sphingobacteriia</taxon>
        <taxon>Sphingobacteriales</taxon>
        <taxon>Sphingobacteriaceae</taxon>
        <taxon>Solitalea</taxon>
    </lineage>
</organism>
<reference evidence="2" key="1">
    <citation type="submission" date="2012-02" db="EMBL/GenBank/DDBJ databases">
        <title>The complete genome of Solitalea canadensis DSM 3403.</title>
        <authorList>
            <consortium name="US DOE Joint Genome Institute (JGI-PGF)"/>
            <person name="Lucas S."/>
            <person name="Copeland A."/>
            <person name="Lapidus A."/>
            <person name="Glavina del Rio T."/>
            <person name="Dalin E."/>
            <person name="Tice H."/>
            <person name="Bruce D."/>
            <person name="Goodwin L."/>
            <person name="Pitluck S."/>
            <person name="Peters L."/>
            <person name="Ovchinnikova G."/>
            <person name="Lu M."/>
            <person name="Kyrpides N."/>
            <person name="Mavromatis K."/>
            <person name="Ivanova N."/>
            <person name="Brettin T."/>
            <person name="Detter J.C."/>
            <person name="Han C."/>
            <person name="Larimer F."/>
            <person name="Land M."/>
            <person name="Hauser L."/>
            <person name="Markowitz V."/>
            <person name="Cheng J.-F."/>
            <person name="Hugenholtz P."/>
            <person name="Woyke T."/>
            <person name="Wu D."/>
            <person name="Spring S."/>
            <person name="Schroeder M."/>
            <person name="Kopitz M."/>
            <person name="Brambilla E."/>
            <person name="Klenk H.-P."/>
            <person name="Eisen J.A."/>
        </authorList>
    </citation>
    <scope>NUCLEOTIDE SEQUENCE</scope>
    <source>
        <strain evidence="2">DSM 3403</strain>
    </source>
</reference>
<dbReference type="AlphaFoldDB" id="H8KXF8"/>
<dbReference type="GO" id="GO:0016758">
    <property type="term" value="F:hexosyltransferase activity"/>
    <property type="evidence" value="ECO:0007669"/>
    <property type="project" value="UniProtKB-ARBA"/>
</dbReference>
<dbReference type="CDD" id="cd04196">
    <property type="entry name" value="GT_2_like_d"/>
    <property type="match status" value="1"/>
</dbReference>
<dbReference type="InterPro" id="IPR001173">
    <property type="entry name" value="Glyco_trans_2-like"/>
</dbReference>
<dbReference type="KEGG" id="scn:Solca_3482"/>
<gene>
    <name evidence="2" type="ordered locus">Solca_3482</name>
</gene>
<dbReference type="Gene3D" id="3.90.550.10">
    <property type="entry name" value="Spore Coat Polysaccharide Biosynthesis Protein SpsA, Chain A"/>
    <property type="match status" value="1"/>
</dbReference>
<name>H8KXF8_SOLCM</name>
<keyword evidence="3" id="KW-1185">Reference proteome</keyword>
<dbReference type="PANTHER" id="PTHR22916:SF3">
    <property type="entry name" value="UDP-GLCNAC:BETAGAL BETA-1,3-N-ACETYLGLUCOSAMINYLTRANSFERASE-LIKE PROTEIN 1"/>
    <property type="match status" value="1"/>
</dbReference>
<protein>
    <submittedName>
        <fullName evidence="2">Glycosyl transferase</fullName>
    </submittedName>
</protein>